<dbReference type="EMBL" id="CZCZ02000005">
    <property type="protein sequence ID" value="CAC5340076.1"/>
    <property type="molecule type" value="Genomic_DNA"/>
</dbReference>
<proteinExistence type="predicted"/>
<sequence>MFGYEGALQAGATFKQRIAKAGELLNYIINITMNLHHNSINCIKN</sequence>
<gene>
    <name evidence="1" type="ORF">PLAN_100126</name>
</gene>
<name>A0A6J7ZEW1_PLARU</name>
<organism evidence="1 2">
    <name type="scientific">Planktothrix rubescens CCAP 1459/22</name>
    <dbReference type="NCBI Taxonomy" id="329571"/>
    <lineage>
        <taxon>Bacteria</taxon>
        <taxon>Bacillati</taxon>
        <taxon>Cyanobacteriota</taxon>
        <taxon>Cyanophyceae</taxon>
        <taxon>Oscillatoriophycideae</taxon>
        <taxon>Oscillatoriales</taxon>
        <taxon>Microcoleaceae</taxon>
        <taxon>Planktothrix</taxon>
    </lineage>
</organism>
<evidence type="ECO:0000313" key="2">
    <source>
        <dbReference type="Proteomes" id="UP000196521"/>
    </source>
</evidence>
<evidence type="ECO:0000313" key="1">
    <source>
        <dbReference type="EMBL" id="CAC5340076.1"/>
    </source>
</evidence>
<keyword evidence="2" id="KW-1185">Reference proteome</keyword>
<reference evidence="1" key="1">
    <citation type="submission" date="2020-05" db="EMBL/GenBank/DDBJ databases">
        <authorList>
            <consortium name="Genoscope - CEA"/>
            <person name="William W."/>
        </authorList>
    </citation>
    <scope>NUCLEOTIDE SEQUENCE [LARGE SCALE GENOMIC DNA]</scope>
    <source>
        <strain evidence="1">PCC 7821</strain>
    </source>
</reference>
<dbReference type="Proteomes" id="UP000196521">
    <property type="component" value="Unassembled WGS sequence"/>
</dbReference>
<protein>
    <submittedName>
        <fullName evidence="1">Uncharacterized protein</fullName>
    </submittedName>
</protein>
<accession>A0A6J7ZEW1</accession>
<dbReference type="AlphaFoldDB" id="A0A6J7ZEW1"/>
<comment type="caution">
    <text evidence="1">The sequence shown here is derived from an EMBL/GenBank/DDBJ whole genome shotgun (WGS) entry which is preliminary data.</text>
</comment>